<reference evidence="3" key="1">
    <citation type="journal article" date="2020" name="PLoS Negl. Trop. Dis.">
        <title>High-quality nuclear genome for Sarcoptes scabiei-A critical resource for a neglected parasite.</title>
        <authorList>
            <person name="Korhonen P.K."/>
            <person name="Gasser R.B."/>
            <person name="Ma G."/>
            <person name="Wang T."/>
            <person name="Stroehlein A.J."/>
            <person name="Young N.D."/>
            <person name="Ang C.S."/>
            <person name="Fernando D.D."/>
            <person name="Lu H.C."/>
            <person name="Taylor S."/>
            <person name="Reynolds S.L."/>
            <person name="Mofiz E."/>
            <person name="Najaraj S.H."/>
            <person name="Gowda H."/>
            <person name="Madugundu A."/>
            <person name="Renuse S."/>
            <person name="Holt D."/>
            <person name="Pandey A."/>
            <person name="Papenfuss A.T."/>
            <person name="Fischer K."/>
        </authorList>
    </citation>
    <scope>NUCLEOTIDE SEQUENCE [LARGE SCALE GENOMIC DNA]</scope>
</reference>
<dbReference type="PANTHER" id="PTHR18901">
    <property type="entry name" value="2-DEOXYGLUCOSE-6-PHOSPHATE PHOSPHATASE 2"/>
    <property type="match status" value="1"/>
</dbReference>
<dbReference type="NCBIfam" id="TIGR01509">
    <property type="entry name" value="HAD-SF-IA-v3"/>
    <property type="match status" value="1"/>
</dbReference>
<dbReference type="InterPro" id="IPR006439">
    <property type="entry name" value="HAD-SF_hydro_IA"/>
</dbReference>
<reference evidence="2" key="3">
    <citation type="submission" date="2022-06" db="UniProtKB">
        <authorList>
            <consortium name="EnsemblMetazoa"/>
        </authorList>
    </citation>
    <scope>IDENTIFICATION</scope>
</reference>
<gene>
    <name evidence="1" type="ORF">SSS_1171</name>
</gene>
<dbReference type="EMBL" id="WVUK01000052">
    <property type="protein sequence ID" value="KAF7494605.1"/>
    <property type="molecule type" value="Genomic_DNA"/>
</dbReference>
<dbReference type="AlphaFoldDB" id="A0A834RCS9"/>
<dbReference type="PANTHER" id="PTHR18901:SF38">
    <property type="entry name" value="PSEUDOURIDINE-5'-PHOSPHATASE"/>
    <property type="match status" value="1"/>
</dbReference>
<dbReference type="InterPro" id="IPR036412">
    <property type="entry name" value="HAD-like_sf"/>
</dbReference>
<evidence type="ECO:0000313" key="2">
    <source>
        <dbReference type="EnsemblMetazoa" id="KAF7494605.1"/>
    </source>
</evidence>
<sequence>MKTLIDSISLNKMITHVIFDLDGTLVDTITCTIQSVESILSKRGLQMSEEFKEFIPNINRFDHIRQKINADYNLSLERKEFFQELVKEFSLKNIKLMPGAERLIKHLYDQNIPMAIATGNSKAMIDIIWGEHGEFFQKYINHFVSAFDDPEVKNLKPDPEVFLVAAKRFSEPPESMSNVLIFEDSITGIKGAIASQARSIFVSKLLINSIEHKNLIDKSALAIESLEHFKPEIFGLKPKNSSKINVEYFNL</sequence>
<dbReference type="SUPFAM" id="SSF56784">
    <property type="entry name" value="HAD-like"/>
    <property type="match status" value="1"/>
</dbReference>
<dbReference type="InterPro" id="IPR041492">
    <property type="entry name" value="HAD_2"/>
</dbReference>
<dbReference type="InterPro" id="IPR023198">
    <property type="entry name" value="PGP-like_dom2"/>
</dbReference>
<protein>
    <submittedName>
        <fullName evidence="1">Pseudouridine-5'-phosphatase</fullName>
    </submittedName>
</protein>
<dbReference type="Gene3D" id="1.10.150.240">
    <property type="entry name" value="Putative phosphatase, domain 2"/>
    <property type="match status" value="1"/>
</dbReference>
<proteinExistence type="predicted"/>
<name>A0A834RCS9_SARSC</name>
<dbReference type="InterPro" id="IPR023214">
    <property type="entry name" value="HAD_sf"/>
</dbReference>
<dbReference type="Pfam" id="PF13419">
    <property type="entry name" value="HAD_2"/>
    <property type="match status" value="1"/>
</dbReference>
<evidence type="ECO:0000313" key="1">
    <source>
        <dbReference type="EMBL" id="KAF7494605.1"/>
    </source>
</evidence>
<dbReference type="Gene3D" id="3.40.50.1000">
    <property type="entry name" value="HAD superfamily/HAD-like"/>
    <property type="match status" value="1"/>
</dbReference>
<accession>A0A834RCS9</accession>
<dbReference type="OrthoDB" id="6509744at2759"/>
<dbReference type="EnsemblMetazoa" id="SSS_1171s_mrna">
    <property type="protein sequence ID" value="KAF7494605.1"/>
    <property type="gene ID" value="SSS_1171"/>
</dbReference>
<evidence type="ECO:0000313" key="3">
    <source>
        <dbReference type="Proteomes" id="UP000070412"/>
    </source>
</evidence>
<dbReference type="Proteomes" id="UP000070412">
    <property type="component" value="Unassembled WGS sequence"/>
</dbReference>
<keyword evidence="3" id="KW-1185">Reference proteome</keyword>
<dbReference type="SFLD" id="SFLDG01129">
    <property type="entry name" value="C1.5:_HAD__Beta-PGM__Phosphata"/>
    <property type="match status" value="1"/>
</dbReference>
<dbReference type="GO" id="GO:0016791">
    <property type="term" value="F:phosphatase activity"/>
    <property type="evidence" value="ECO:0007669"/>
    <property type="project" value="TreeGrafter"/>
</dbReference>
<dbReference type="SFLD" id="SFLDS00003">
    <property type="entry name" value="Haloacid_Dehalogenase"/>
    <property type="match status" value="1"/>
</dbReference>
<reference evidence="1" key="2">
    <citation type="submission" date="2020-01" db="EMBL/GenBank/DDBJ databases">
        <authorList>
            <person name="Korhonen P.K.K."/>
            <person name="Guangxu M.G."/>
            <person name="Wang T.W."/>
            <person name="Stroehlein A.J.S."/>
            <person name="Young N.D."/>
            <person name="Ang C.-S.A."/>
            <person name="Fernando D.W.F."/>
            <person name="Lu H.L."/>
            <person name="Taylor S.T."/>
            <person name="Ehtesham M.E.M."/>
            <person name="Najaraj S.H.N."/>
            <person name="Harsha G.H.G."/>
            <person name="Madugundu A.M."/>
            <person name="Renuse S.R."/>
            <person name="Holt D.H."/>
            <person name="Pandey A.P."/>
            <person name="Papenfuss A.P."/>
            <person name="Gasser R.B.G."/>
            <person name="Fischer K.F."/>
        </authorList>
    </citation>
    <scope>NUCLEOTIDE SEQUENCE</scope>
    <source>
        <strain evidence="1">SSS_KF_BRIS2020</strain>
    </source>
</reference>
<organism evidence="1">
    <name type="scientific">Sarcoptes scabiei</name>
    <name type="common">Itch mite</name>
    <name type="synonym">Acarus scabiei</name>
    <dbReference type="NCBI Taxonomy" id="52283"/>
    <lineage>
        <taxon>Eukaryota</taxon>
        <taxon>Metazoa</taxon>
        <taxon>Ecdysozoa</taxon>
        <taxon>Arthropoda</taxon>
        <taxon>Chelicerata</taxon>
        <taxon>Arachnida</taxon>
        <taxon>Acari</taxon>
        <taxon>Acariformes</taxon>
        <taxon>Sarcoptiformes</taxon>
        <taxon>Astigmata</taxon>
        <taxon>Psoroptidia</taxon>
        <taxon>Sarcoptoidea</taxon>
        <taxon>Sarcoptidae</taxon>
        <taxon>Sarcoptinae</taxon>
        <taxon>Sarcoptes</taxon>
    </lineage>
</organism>